<proteinExistence type="inferred from homology"/>
<comment type="caution">
    <text evidence="4">The sequence shown here is derived from an EMBL/GenBank/DDBJ whole genome shotgun (WGS) entry which is preliminary data.</text>
</comment>
<dbReference type="AlphaFoldDB" id="A0A8H4VZ83"/>
<evidence type="ECO:0008006" key="6">
    <source>
        <dbReference type="Google" id="ProtNLM"/>
    </source>
</evidence>
<accession>A0A8H4VZ83</accession>
<dbReference type="InterPro" id="IPR051750">
    <property type="entry name" value="Trans-sulfuration_enzymes"/>
</dbReference>
<comment type="similarity">
    <text evidence="3">Belongs to the trans-sulfuration enzymes family.</text>
</comment>
<dbReference type="PANTHER" id="PTHR42699:SF1">
    <property type="entry name" value="CYSTATHIONINE GAMMA-SYNTHASE-RELATED"/>
    <property type="match status" value="1"/>
</dbReference>
<dbReference type="PANTHER" id="PTHR42699">
    <property type="match status" value="1"/>
</dbReference>
<dbReference type="SUPFAM" id="SSF53383">
    <property type="entry name" value="PLP-dependent transferases"/>
    <property type="match status" value="1"/>
</dbReference>
<dbReference type="OrthoDB" id="10047078at2759"/>
<dbReference type="GO" id="GO:0003962">
    <property type="term" value="F:cystathionine gamma-synthase activity"/>
    <property type="evidence" value="ECO:0007669"/>
    <property type="project" value="TreeGrafter"/>
</dbReference>
<reference evidence="4 5" key="1">
    <citation type="submission" date="2020-03" db="EMBL/GenBank/DDBJ databases">
        <title>Draft Genome Sequence of Cudoniella acicularis.</title>
        <authorList>
            <person name="Buettner E."/>
            <person name="Kellner H."/>
        </authorList>
    </citation>
    <scope>NUCLEOTIDE SEQUENCE [LARGE SCALE GENOMIC DNA]</scope>
    <source>
        <strain evidence="4 5">DSM 108380</strain>
    </source>
</reference>
<evidence type="ECO:0000313" key="4">
    <source>
        <dbReference type="EMBL" id="KAF4628258.1"/>
    </source>
</evidence>
<dbReference type="Gene3D" id="3.40.640.10">
    <property type="entry name" value="Type I PLP-dependent aspartate aminotransferase-like (Major domain)"/>
    <property type="match status" value="1"/>
</dbReference>
<comment type="cofactor">
    <cofactor evidence="1 3">
        <name>pyridoxal 5'-phosphate</name>
        <dbReference type="ChEBI" id="CHEBI:597326"/>
    </cofactor>
</comment>
<evidence type="ECO:0000313" key="5">
    <source>
        <dbReference type="Proteomes" id="UP000566819"/>
    </source>
</evidence>
<keyword evidence="5" id="KW-1185">Reference proteome</keyword>
<dbReference type="InterPro" id="IPR015421">
    <property type="entry name" value="PyrdxlP-dep_Trfase_major"/>
</dbReference>
<dbReference type="InterPro" id="IPR015422">
    <property type="entry name" value="PyrdxlP-dep_Trfase_small"/>
</dbReference>
<dbReference type="Gene3D" id="3.90.1150.10">
    <property type="entry name" value="Aspartate Aminotransferase, domain 1"/>
    <property type="match status" value="1"/>
</dbReference>
<dbReference type="InterPro" id="IPR015424">
    <property type="entry name" value="PyrdxlP-dep_Trfase"/>
</dbReference>
<sequence length="554" mass="62100">MSAKLETPFGCAIPPATRHAITFHMPSWSNLMRFVEKDHTLFTELKSVYPRMVLHSDIKTLIAAILKHIGAGEDQMAFIFTSPISATECKEYAMSPKHGGDSLSEEQIPIRVFDINDIRLYMVIFPVIKMEILLPFWQIAGTGIASRLAEECLKHIDSLHEISTSDPTLAPAPKPPSSTAHHHLRQRIANLLERAPVGPPRLAKVTPEDVYLFPTGMASIYNVHRYLLKRYNTKSAFIGVAFHSTLHVFQDFGPGWLHFGIGNEQELDELEKQLEKAAKEGNPIQAIWGEFPTNPILTIPNVTRLRALADKYHSLLILDDTISSFCNVDLLGVVDILVTSLTKSFSGYADVMGGSAVINPSSARYPELKEMFNEYYENDYCNPDAEIMEKNSRDYLTRSRILNANTSTLVFYLQAKTLDPTSSVVRVYHPLTFPFISFYQERMRPATEEFTPGYGYVFSFELATIEAAVAFHENVNLHIGPHLGAHRTLVLPYVKALYGKGTEKEWGEGLGLCERQFRVAPGLEDVERLIGDLERGLRAAEATMLVKENLNGGV</sequence>
<dbReference type="GO" id="GO:0019346">
    <property type="term" value="P:transsulfuration"/>
    <property type="evidence" value="ECO:0007669"/>
    <property type="project" value="InterPro"/>
</dbReference>
<name>A0A8H4VZ83_9HELO</name>
<keyword evidence="2 3" id="KW-0663">Pyridoxal phosphate</keyword>
<dbReference type="EMBL" id="JAAMPI010000837">
    <property type="protein sequence ID" value="KAF4628258.1"/>
    <property type="molecule type" value="Genomic_DNA"/>
</dbReference>
<gene>
    <name evidence="4" type="ORF">G7Y89_g9893</name>
</gene>
<dbReference type="Proteomes" id="UP000566819">
    <property type="component" value="Unassembled WGS sequence"/>
</dbReference>
<dbReference type="InterPro" id="IPR000277">
    <property type="entry name" value="Cys/Met-Metab_PyrdxlP-dep_enz"/>
</dbReference>
<dbReference type="Pfam" id="PF01053">
    <property type="entry name" value="Cys_Met_Meta_PP"/>
    <property type="match status" value="1"/>
</dbReference>
<evidence type="ECO:0000256" key="2">
    <source>
        <dbReference type="ARBA" id="ARBA00022898"/>
    </source>
</evidence>
<dbReference type="GO" id="GO:0030170">
    <property type="term" value="F:pyridoxal phosphate binding"/>
    <property type="evidence" value="ECO:0007669"/>
    <property type="project" value="InterPro"/>
</dbReference>
<protein>
    <recommendedName>
        <fullName evidence="6">Cystathionine gamma-synthase</fullName>
    </recommendedName>
</protein>
<evidence type="ECO:0000256" key="3">
    <source>
        <dbReference type="RuleBase" id="RU362118"/>
    </source>
</evidence>
<evidence type="ECO:0000256" key="1">
    <source>
        <dbReference type="ARBA" id="ARBA00001933"/>
    </source>
</evidence>
<organism evidence="4 5">
    <name type="scientific">Cudoniella acicularis</name>
    <dbReference type="NCBI Taxonomy" id="354080"/>
    <lineage>
        <taxon>Eukaryota</taxon>
        <taxon>Fungi</taxon>
        <taxon>Dikarya</taxon>
        <taxon>Ascomycota</taxon>
        <taxon>Pezizomycotina</taxon>
        <taxon>Leotiomycetes</taxon>
        <taxon>Helotiales</taxon>
        <taxon>Tricladiaceae</taxon>
        <taxon>Cudoniella</taxon>
    </lineage>
</organism>